<comment type="caution">
    <text evidence="1">The sequence shown here is derived from an EMBL/GenBank/DDBJ whole genome shotgun (WGS) entry which is preliminary data.</text>
</comment>
<reference evidence="1 2" key="1">
    <citation type="submission" date="2018-08" db="EMBL/GenBank/DDBJ databases">
        <title>A genome reference for cultivated species of the human gut microbiota.</title>
        <authorList>
            <person name="Zou Y."/>
            <person name="Xue W."/>
            <person name="Luo G."/>
        </authorList>
    </citation>
    <scope>NUCLEOTIDE SEQUENCE [LARGE SCALE GENOMIC DNA]</scope>
    <source>
        <strain evidence="1 2">AM27-32LB</strain>
    </source>
</reference>
<dbReference type="RefSeq" id="WP_151190511.1">
    <property type="nucleotide sequence ID" value="NZ_JAQEBC010000002.1"/>
</dbReference>
<protein>
    <submittedName>
        <fullName evidence="1">Uncharacterized protein</fullName>
    </submittedName>
</protein>
<evidence type="ECO:0000313" key="2">
    <source>
        <dbReference type="Proteomes" id="UP000283928"/>
    </source>
</evidence>
<evidence type="ECO:0000313" key="1">
    <source>
        <dbReference type="EMBL" id="RHE68065.1"/>
    </source>
</evidence>
<accession>A0A414K4A3</accession>
<name>A0A414K4A3_9FIRM</name>
<dbReference type="AlphaFoldDB" id="A0A414K4A3"/>
<dbReference type="EMBL" id="QSKO01000066">
    <property type="protein sequence ID" value="RHE68065.1"/>
    <property type="molecule type" value="Genomic_DNA"/>
</dbReference>
<proteinExistence type="predicted"/>
<organism evidence="1 2">
    <name type="scientific">Blautia obeum</name>
    <dbReference type="NCBI Taxonomy" id="40520"/>
    <lineage>
        <taxon>Bacteria</taxon>
        <taxon>Bacillati</taxon>
        <taxon>Bacillota</taxon>
        <taxon>Clostridia</taxon>
        <taxon>Lachnospirales</taxon>
        <taxon>Lachnospiraceae</taxon>
        <taxon>Blautia</taxon>
    </lineage>
</organism>
<dbReference type="Proteomes" id="UP000283928">
    <property type="component" value="Unassembled WGS sequence"/>
</dbReference>
<sequence length="199" mass="22936">MMREMTVQEFAQEVKNMAMEIMPEEFEGVMAEMSQARVRYDEEDEELIFYTGDYNHGGNASMTIKTEVVESIYKDEDGYHFTLNNDVTFYVSETPVLSGGLNDLLDKPSHHQCELARALTKSTAEDKQITDDILSMKKSVWYTICKSLDEILKEHSEPFNIGQEQMLKDFRKVAGMNRVDEASVCIAYMSWKHSKKAEK</sequence>
<gene>
    <name evidence="1" type="ORF">DW723_18225</name>
</gene>